<protein>
    <submittedName>
        <fullName evidence="3">Ribosomal rna assembly protein mis3</fullName>
    </submittedName>
</protein>
<dbReference type="InterPro" id="IPR024166">
    <property type="entry name" value="rRNA_assembly_KRR1"/>
</dbReference>
<evidence type="ECO:0000256" key="2">
    <source>
        <dbReference type="SAM" id="MobiDB-lite"/>
    </source>
</evidence>
<dbReference type="RefSeq" id="XP_024585656.1">
    <property type="nucleotide sequence ID" value="XM_024720460.1"/>
</dbReference>
<dbReference type="OrthoDB" id="441223at2759"/>
<keyword evidence="1" id="KW-0175">Coiled coil</keyword>
<dbReference type="Proteomes" id="UP000054928">
    <property type="component" value="Unassembled WGS sequence"/>
</dbReference>
<evidence type="ECO:0000313" key="3">
    <source>
        <dbReference type="EMBL" id="CEG49287.1"/>
    </source>
</evidence>
<dbReference type="GO" id="GO:0032040">
    <property type="term" value="C:small-subunit processome"/>
    <property type="evidence" value="ECO:0007669"/>
    <property type="project" value="TreeGrafter"/>
</dbReference>
<dbReference type="EMBL" id="CCYD01003042">
    <property type="protein sequence ID" value="CEG49287.1"/>
    <property type="molecule type" value="Genomic_DNA"/>
</dbReference>
<evidence type="ECO:0000256" key="1">
    <source>
        <dbReference type="SAM" id="Coils"/>
    </source>
</evidence>
<accession>A0A0P1B618</accession>
<dbReference type="AlphaFoldDB" id="A0A0P1B618"/>
<reference evidence="4" key="1">
    <citation type="submission" date="2014-09" db="EMBL/GenBank/DDBJ databases">
        <authorList>
            <person name="Sharma Rahul"/>
            <person name="Thines Marco"/>
        </authorList>
    </citation>
    <scope>NUCLEOTIDE SEQUENCE [LARGE SCALE GENOMIC DNA]</scope>
</reference>
<dbReference type="PANTHER" id="PTHR12581:SF0">
    <property type="entry name" value="KRR1 SMALL SUBUNIT PROCESSOME COMPONENT HOMOLOG"/>
    <property type="match status" value="1"/>
</dbReference>
<dbReference type="GeneID" id="36402113"/>
<feature type="coiled-coil region" evidence="1">
    <location>
        <begin position="52"/>
        <end position="79"/>
    </location>
</feature>
<dbReference type="PANTHER" id="PTHR12581">
    <property type="entry name" value="HIV-1 REV BINDING PROTEIN 2, 3"/>
    <property type="match status" value="1"/>
</dbReference>
<sequence>MMQTSSAAGALSTKKPKKVREKKEYTPFPPAPTASKVDKEIESGEYFMKEHERKAMKKVKKHEEKAQMLQKRKADKMAEYVAPSEKEINKKRKKQGTEAREINKLATSVEALKQKFLSQKSTKATMDSKAVSSVSDYLAGSAKKNLKKAIV</sequence>
<keyword evidence="4" id="KW-1185">Reference proteome</keyword>
<dbReference type="STRING" id="4781.A0A0P1B618"/>
<name>A0A0P1B618_PLAHL</name>
<organism evidence="3 4">
    <name type="scientific">Plasmopara halstedii</name>
    <name type="common">Downy mildew of sunflower</name>
    <dbReference type="NCBI Taxonomy" id="4781"/>
    <lineage>
        <taxon>Eukaryota</taxon>
        <taxon>Sar</taxon>
        <taxon>Stramenopiles</taxon>
        <taxon>Oomycota</taxon>
        <taxon>Peronosporomycetes</taxon>
        <taxon>Peronosporales</taxon>
        <taxon>Peronosporaceae</taxon>
        <taxon>Plasmopara</taxon>
    </lineage>
</organism>
<evidence type="ECO:0000313" key="4">
    <source>
        <dbReference type="Proteomes" id="UP000054928"/>
    </source>
</evidence>
<feature type="region of interest" description="Disordered" evidence="2">
    <location>
        <begin position="1"/>
        <end position="39"/>
    </location>
</feature>
<proteinExistence type="predicted"/>